<feature type="non-terminal residue" evidence="1">
    <location>
        <position position="335"/>
    </location>
</feature>
<proteinExistence type="predicted"/>
<keyword evidence="2" id="KW-1185">Reference proteome</keyword>
<dbReference type="EMBL" id="JAACNH010006577">
    <property type="protein sequence ID" value="KAG8429487.1"/>
    <property type="molecule type" value="Genomic_DNA"/>
</dbReference>
<dbReference type="AlphaFoldDB" id="A0A8T2ICK2"/>
<evidence type="ECO:0000313" key="1">
    <source>
        <dbReference type="EMBL" id="KAG8429487.1"/>
    </source>
</evidence>
<protein>
    <submittedName>
        <fullName evidence="1">Uncharacterized protein</fullName>
    </submittedName>
</protein>
<accession>A0A8T2ICK2</accession>
<name>A0A8T2ICK2_9PIPI</name>
<gene>
    <name evidence="1" type="ORF">GDO86_020072</name>
</gene>
<evidence type="ECO:0000313" key="2">
    <source>
        <dbReference type="Proteomes" id="UP000812440"/>
    </source>
</evidence>
<sequence length="335" mass="36236">MLQCLQDKKIPCQNLQEVLQGVGEQDPNMAISNGKDLYPVIKSFLMPSQNLGNACSQNINSSTWIKQTLGKFAQFAEYKDFVDLFPNFNALDALTSLTVPQIVAFSLESGSGSNSNSVGQIMGTLQRPGDVQNFLSSFNSAAKNVSSLPSPLAQGLLNKTLQVLIPNLSTSNSSDWSALFQNNLNLVLPEITPGQLNFLPLNISCDSFQAVVKGMDAQINNLKNVKPEDIFKVVIKPYLSQKVTTCPQNIGSGAWIQQNLGRYSKSATYNDLVSMNPNFNGVDALSNLTQQQIVSFCLESSVGNDPKGVSAIVGLYPDPNDITNFLAQINTAADS</sequence>
<reference evidence="1" key="1">
    <citation type="thesis" date="2020" institute="ProQuest LLC" country="789 East Eisenhower Parkway, Ann Arbor, MI, USA">
        <title>Comparative Genomics and Chromosome Evolution.</title>
        <authorList>
            <person name="Mudd A.B."/>
        </authorList>
    </citation>
    <scope>NUCLEOTIDE SEQUENCE</scope>
    <source>
        <strain evidence="1">Female2</strain>
        <tissue evidence="1">Blood</tissue>
    </source>
</reference>
<dbReference type="Proteomes" id="UP000812440">
    <property type="component" value="Unassembled WGS sequence"/>
</dbReference>
<dbReference type="OrthoDB" id="9329195at2759"/>
<organism evidence="1 2">
    <name type="scientific">Hymenochirus boettgeri</name>
    <name type="common">Congo dwarf clawed frog</name>
    <dbReference type="NCBI Taxonomy" id="247094"/>
    <lineage>
        <taxon>Eukaryota</taxon>
        <taxon>Metazoa</taxon>
        <taxon>Chordata</taxon>
        <taxon>Craniata</taxon>
        <taxon>Vertebrata</taxon>
        <taxon>Euteleostomi</taxon>
        <taxon>Amphibia</taxon>
        <taxon>Batrachia</taxon>
        <taxon>Anura</taxon>
        <taxon>Pipoidea</taxon>
        <taxon>Pipidae</taxon>
        <taxon>Pipinae</taxon>
        <taxon>Hymenochirus</taxon>
    </lineage>
</organism>
<comment type="caution">
    <text evidence="1">The sequence shown here is derived from an EMBL/GenBank/DDBJ whole genome shotgun (WGS) entry which is preliminary data.</text>
</comment>